<evidence type="ECO:0000256" key="5">
    <source>
        <dbReference type="ARBA" id="ARBA00023277"/>
    </source>
</evidence>
<dbReference type="Gene3D" id="1.20.5.420">
    <property type="entry name" value="Immunoglobulin FC, subunit C"/>
    <property type="match status" value="1"/>
</dbReference>
<dbReference type="AlphaFoldDB" id="A0A899FRN0"/>
<evidence type="ECO:0000256" key="4">
    <source>
        <dbReference type="ARBA" id="ARBA00022801"/>
    </source>
</evidence>
<feature type="domain" description="Glycosyl hydrolase family 81 N-terminal" evidence="9">
    <location>
        <begin position="83"/>
        <end position="386"/>
    </location>
</feature>
<dbReference type="GO" id="GO:0000272">
    <property type="term" value="P:polysaccharide catabolic process"/>
    <property type="evidence" value="ECO:0007669"/>
    <property type="project" value="UniProtKB-KW"/>
</dbReference>
<dbReference type="PANTHER" id="PTHR31983">
    <property type="entry name" value="ENDO-1,3(4)-BETA-GLUCANASE 1"/>
    <property type="match status" value="1"/>
</dbReference>
<dbReference type="InterPro" id="IPR040451">
    <property type="entry name" value="GH81_N"/>
</dbReference>
<evidence type="ECO:0000256" key="3">
    <source>
        <dbReference type="ARBA" id="ARBA00012780"/>
    </source>
</evidence>
<keyword evidence="4" id="KW-0378">Hydrolase</keyword>
<evidence type="ECO:0000313" key="11">
    <source>
        <dbReference type="EMBL" id="QSL66570.1"/>
    </source>
</evidence>
<organism evidence="11 12">
    <name type="scientific">Pneumocystis wakefieldiae</name>
    <dbReference type="NCBI Taxonomy" id="38082"/>
    <lineage>
        <taxon>Eukaryota</taxon>
        <taxon>Fungi</taxon>
        <taxon>Dikarya</taxon>
        <taxon>Ascomycota</taxon>
        <taxon>Taphrinomycotina</taxon>
        <taxon>Pneumocystomycetes</taxon>
        <taxon>Pneumocystaceae</taxon>
        <taxon>Pneumocystis</taxon>
    </lineage>
</organism>
<dbReference type="GO" id="GO:0009986">
    <property type="term" value="C:cell surface"/>
    <property type="evidence" value="ECO:0007669"/>
    <property type="project" value="TreeGrafter"/>
</dbReference>
<gene>
    <name evidence="11" type="ORF">MERGE_000952</name>
</gene>
<dbReference type="PANTHER" id="PTHR31983:SF0">
    <property type="entry name" value="GLUCAN ENDO-1,3-BETA-D-GLUCOSIDASE 2"/>
    <property type="match status" value="1"/>
</dbReference>
<dbReference type="Gene3D" id="1.10.287.1170">
    <property type="entry name" value="glycoside hydrolase family 81 endo-[beta] glucanase"/>
    <property type="match status" value="1"/>
</dbReference>
<dbReference type="Proteomes" id="UP000663699">
    <property type="component" value="Chromosome 12"/>
</dbReference>
<keyword evidence="7" id="KW-0961">Cell wall biogenesis/degradation</keyword>
<dbReference type="InterPro" id="IPR005200">
    <property type="entry name" value="Endo-beta-glucanase"/>
</dbReference>
<name>A0A899FRN0_9ASCO</name>
<evidence type="ECO:0000313" key="12">
    <source>
        <dbReference type="Proteomes" id="UP000663699"/>
    </source>
</evidence>
<proteinExistence type="inferred from homology"/>
<dbReference type="PROSITE" id="PS52008">
    <property type="entry name" value="GH81"/>
    <property type="match status" value="1"/>
</dbReference>
<accession>A0A899FRN0</accession>
<dbReference type="Pfam" id="PF17652">
    <property type="entry name" value="Glyco_hydro81C"/>
    <property type="match status" value="1"/>
</dbReference>
<dbReference type="Gene3D" id="2.70.98.30">
    <property type="entry name" value="Golgi alpha-mannosidase II, domain 4"/>
    <property type="match status" value="1"/>
</dbReference>
<dbReference type="OrthoDB" id="4473401at2759"/>
<dbReference type="GO" id="GO:0042973">
    <property type="term" value="F:glucan endo-1,3-beta-D-glucosidase activity"/>
    <property type="evidence" value="ECO:0007669"/>
    <property type="project" value="UniProtKB-EC"/>
</dbReference>
<dbReference type="InterPro" id="IPR040720">
    <property type="entry name" value="GH81_C"/>
</dbReference>
<evidence type="ECO:0000256" key="1">
    <source>
        <dbReference type="ARBA" id="ARBA00000382"/>
    </source>
</evidence>
<protein>
    <recommendedName>
        <fullName evidence="3">glucan endo-1,3-beta-D-glucosidase</fullName>
        <ecNumber evidence="3">3.2.1.39</ecNumber>
    </recommendedName>
</protein>
<comment type="catalytic activity">
    <reaction evidence="1">
        <text>Hydrolysis of (1-&gt;3)-beta-D-glucosidic linkages in (1-&gt;3)-beta-D-glucans.</text>
        <dbReference type="EC" id="3.2.1.39"/>
    </reaction>
</comment>
<evidence type="ECO:0000259" key="9">
    <source>
        <dbReference type="Pfam" id="PF03639"/>
    </source>
</evidence>
<keyword evidence="5" id="KW-0119">Carbohydrate metabolism</keyword>
<evidence type="ECO:0000256" key="6">
    <source>
        <dbReference type="ARBA" id="ARBA00023295"/>
    </source>
</evidence>
<evidence type="ECO:0000256" key="2">
    <source>
        <dbReference type="ARBA" id="ARBA00010730"/>
    </source>
</evidence>
<keyword evidence="6" id="KW-0326">Glycosidase</keyword>
<dbReference type="GO" id="GO:0071555">
    <property type="term" value="P:cell wall organization"/>
    <property type="evidence" value="ECO:0007669"/>
    <property type="project" value="UniProtKB-KW"/>
</dbReference>
<reference evidence="11" key="1">
    <citation type="submission" date="2020-06" db="EMBL/GenBank/DDBJ databases">
        <title>Genomes of multiple members of Pneumocystis genus reveal paths to human pathogen Pneumocystis jirovecii.</title>
        <authorList>
            <person name="Cisse O.H."/>
            <person name="Ma L."/>
            <person name="Dekker J."/>
            <person name="Khil P."/>
            <person name="Jo J."/>
            <person name="Brenchley J."/>
            <person name="Blair R."/>
            <person name="Pahar B."/>
            <person name="Chabe M."/>
            <person name="Van Rompay K.A."/>
            <person name="Keesler R."/>
            <person name="Sukura A."/>
            <person name="Hirsch V."/>
            <person name="Kutty G."/>
            <person name="Liu Y."/>
            <person name="Peng L."/>
            <person name="Chen J."/>
            <person name="Song J."/>
            <person name="Weissenbacher-Lang C."/>
            <person name="Xu J."/>
            <person name="Upham N.S."/>
            <person name="Stajich J.E."/>
            <person name="Cuomo C.A."/>
            <person name="Cushion M.T."/>
            <person name="Kovacs J.A."/>
        </authorList>
    </citation>
    <scope>NUCLEOTIDE SEQUENCE</scope>
    <source>
        <strain evidence="11">2A</strain>
    </source>
</reference>
<keyword evidence="12" id="KW-1185">Reference proteome</keyword>
<keyword evidence="8" id="KW-0624">Polysaccharide degradation</keyword>
<dbReference type="GO" id="GO:0052861">
    <property type="term" value="F:endo-1,3(4)-beta-glucanase activity"/>
    <property type="evidence" value="ECO:0007669"/>
    <property type="project" value="InterPro"/>
</dbReference>
<dbReference type="EC" id="3.2.1.39" evidence="3"/>
<dbReference type="EMBL" id="CP054543">
    <property type="protein sequence ID" value="QSL66570.1"/>
    <property type="molecule type" value="Genomic_DNA"/>
</dbReference>
<evidence type="ECO:0000256" key="7">
    <source>
        <dbReference type="ARBA" id="ARBA00023316"/>
    </source>
</evidence>
<evidence type="ECO:0000259" key="10">
    <source>
        <dbReference type="Pfam" id="PF17652"/>
    </source>
</evidence>
<feature type="domain" description="Glycosyl hydrolase family 81 C-terminal" evidence="10">
    <location>
        <begin position="393"/>
        <end position="753"/>
    </location>
</feature>
<sequence>MSNTWIPRSSGIDSSEFISFFLRIMRKILEYFYKDEFRDEDDKNITSNTTKIDVLKPITSREPLSLFKPMNSTLSPLSIEEGDLKKPIQTNKFYSNFYLGSQSFPSFLDPYVLTWTHGDYVGIGVAHTDDNQKVFEQSTPPKYFFNPLGIYSATFTAEELKNANFTLTSLDQMSVNLIIKPNNSTEKKLEMPLVRGMAYITGIYKDLTPVFTSVVGFQHIEKKDIDDHYKFKATLYDGKKWLLYVFPEKKSEFNFIIDGVTLKATNGTFNGYIQVAKIPINNDNAETILDASAGTYAKKILLSASVSNNTGNYSFTFETYDYKNNPLLHFAMPHHIVSFDNDTASRKTNLSLPSPTNGLMAAYTGKFWNMIEDDLPVNIDFFPYSPSGKKPSYSQEALKAIENAAIDEVAQDFCSQLDPNSYYFSGKALSKFSLLCFSIKSVLKNETLAEKCLTKLKNCFMPFVKNNFNYKLVYDKTWSGIVTEQGFIRQKLSDFGASFYNDHHFVSFNRFLKILLIFLKHYGYLIFSAAIIGYLDKKWIEEHKDWVIDLIRDVANPVGDSYFPPFRYFDWFTGHSWSKGLFESGDGKDEESSSEDYNFYFAVKLFGYSINDTTIISRSNLMLAVMKRSLLSYFLYEPSNTVMPKVFLPNYVAGIKFMNKIDHSTYFSPRLECIQGIHMLPLTSISPYIRIPSFVKSEWDDKLTSIVDTIEDGWKGILYANLAIVDPKKSYEFFSKNFDKRFLDMGSSLTWYLVYSSTFANSK</sequence>
<comment type="similarity">
    <text evidence="2">Belongs to the glycosyl hydrolase 81 family.</text>
</comment>
<evidence type="ECO:0000256" key="8">
    <source>
        <dbReference type="ARBA" id="ARBA00023326"/>
    </source>
</evidence>
<dbReference type="Pfam" id="PF03639">
    <property type="entry name" value="Glyco_hydro_81"/>
    <property type="match status" value="1"/>
</dbReference>